<name>A0ACB9C2H2_ARCLA</name>
<keyword evidence="2" id="KW-1185">Reference proteome</keyword>
<dbReference type="Proteomes" id="UP001055879">
    <property type="component" value="Linkage Group LG05"/>
</dbReference>
<gene>
    <name evidence="1" type="ORF">L6452_17148</name>
</gene>
<sequence length="226" mass="26210">MSYKKTTTMKNMKMKKKLNPNCRKLGGFTSVLLIVESFFVIVLISIVYYVIRLLGRCLLCVVSLFDLEESIYDFTFMDCIYTNLRWQFMETGITKLKRILEGLPEPQFTCEEFCTIELDRSRGFVFITLASVQEAKEAIRMFNGSVSVLPISLHVHNMLTKCLFSTTLYDYLKMLKRRVEALQSNKHVVDKENKISQDVREITSTPSKGKLLVIPNIYKKNVCRIV</sequence>
<accession>A0ACB9C2H2</accession>
<reference evidence="2" key="1">
    <citation type="journal article" date="2022" name="Mol. Ecol. Resour.">
        <title>The genomes of chicory, endive, great burdock and yacon provide insights into Asteraceae palaeo-polyploidization history and plant inulin production.</title>
        <authorList>
            <person name="Fan W."/>
            <person name="Wang S."/>
            <person name="Wang H."/>
            <person name="Wang A."/>
            <person name="Jiang F."/>
            <person name="Liu H."/>
            <person name="Zhao H."/>
            <person name="Xu D."/>
            <person name="Zhang Y."/>
        </authorList>
    </citation>
    <scope>NUCLEOTIDE SEQUENCE [LARGE SCALE GENOMIC DNA]</scope>
    <source>
        <strain evidence="2">cv. Niubang</strain>
    </source>
</reference>
<reference evidence="1 2" key="2">
    <citation type="journal article" date="2022" name="Mol. Ecol. Resour.">
        <title>The genomes of chicory, endive, great burdock and yacon provide insights into Asteraceae paleo-polyploidization history and plant inulin production.</title>
        <authorList>
            <person name="Fan W."/>
            <person name="Wang S."/>
            <person name="Wang H."/>
            <person name="Wang A."/>
            <person name="Jiang F."/>
            <person name="Liu H."/>
            <person name="Zhao H."/>
            <person name="Xu D."/>
            <person name="Zhang Y."/>
        </authorList>
    </citation>
    <scope>NUCLEOTIDE SEQUENCE [LARGE SCALE GENOMIC DNA]</scope>
    <source>
        <strain evidence="2">cv. Niubang</strain>
    </source>
</reference>
<protein>
    <submittedName>
        <fullName evidence="1">Uncharacterized protein</fullName>
    </submittedName>
</protein>
<comment type="caution">
    <text evidence="1">The sequence shown here is derived from an EMBL/GenBank/DDBJ whole genome shotgun (WGS) entry which is preliminary data.</text>
</comment>
<evidence type="ECO:0000313" key="1">
    <source>
        <dbReference type="EMBL" id="KAI3728511.1"/>
    </source>
</evidence>
<proteinExistence type="predicted"/>
<organism evidence="1 2">
    <name type="scientific">Arctium lappa</name>
    <name type="common">Greater burdock</name>
    <name type="synonym">Lappa major</name>
    <dbReference type="NCBI Taxonomy" id="4217"/>
    <lineage>
        <taxon>Eukaryota</taxon>
        <taxon>Viridiplantae</taxon>
        <taxon>Streptophyta</taxon>
        <taxon>Embryophyta</taxon>
        <taxon>Tracheophyta</taxon>
        <taxon>Spermatophyta</taxon>
        <taxon>Magnoliopsida</taxon>
        <taxon>eudicotyledons</taxon>
        <taxon>Gunneridae</taxon>
        <taxon>Pentapetalae</taxon>
        <taxon>asterids</taxon>
        <taxon>campanulids</taxon>
        <taxon>Asterales</taxon>
        <taxon>Asteraceae</taxon>
        <taxon>Carduoideae</taxon>
        <taxon>Cardueae</taxon>
        <taxon>Arctiinae</taxon>
        <taxon>Arctium</taxon>
    </lineage>
</organism>
<evidence type="ECO:0000313" key="2">
    <source>
        <dbReference type="Proteomes" id="UP001055879"/>
    </source>
</evidence>
<dbReference type="EMBL" id="CM042051">
    <property type="protein sequence ID" value="KAI3728511.1"/>
    <property type="molecule type" value="Genomic_DNA"/>
</dbReference>